<evidence type="ECO:0000256" key="3">
    <source>
        <dbReference type="ARBA" id="ARBA00022989"/>
    </source>
</evidence>
<feature type="region of interest" description="Disordered" evidence="5">
    <location>
        <begin position="1"/>
        <end position="108"/>
    </location>
</feature>
<feature type="transmembrane region" description="Helical" evidence="6">
    <location>
        <begin position="259"/>
        <end position="278"/>
    </location>
</feature>
<dbReference type="GeneID" id="25476025"/>
<dbReference type="PANTHER" id="PTHR11132">
    <property type="entry name" value="SOLUTE CARRIER FAMILY 35"/>
    <property type="match status" value="1"/>
</dbReference>
<sequence>MPTATSKHELELPSRATSSDISARALETVESQSSGRLGRRLSSKCFSPTYSDRSEAGSRGQTPGAASNHNSSTVCPQQDASPLEEKAKSPSSGIARGNDFTPQSSDACPGAASTGPSFAVRVGRACGALGSYVMLSILTVFWTKHLVGGQVPTPLFLSWVQQGVGLALYSAVSAVVAILCSQRTVVGRAFIAAFPVVRIRAKVMLNVLPLSVCFVGMIGSANLCLQRVQVSVYQVARSLTLVFSLLLSVFWLKQKVVRAEVFSCLFVAMGFALMTAVGSDTASVTGYIMGALASLFQATYTVQMKATLVFIEKESDTLLPASKPRSAYRPITNENAATAQAYSDVTGRDPNPDSQDSDGGVFTKPRSATIDMKLPAELRETAETNWDYEAALQEGQEEGQQPKDGDLELFQERQQRHSRPMRPQNLAELEGLPTINGGAAKSSAGLREAETRDSPPPPLSPVERPRAEPLCMFYNMLNALCLFPIVVLVSEEPKVLWKLAAEGSMMTGTVLAQVVGLGKAAAGAWHKLMTKQ</sequence>
<dbReference type="AlphaFoldDB" id="U6MIA4"/>
<proteinExistence type="predicted"/>
<feature type="transmembrane region" description="Helical" evidence="6">
    <location>
        <begin position="163"/>
        <end position="182"/>
    </location>
</feature>
<feature type="compositionally biased region" description="Polar residues" evidence="5">
    <location>
        <begin position="59"/>
        <end position="80"/>
    </location>
</feature>
<keyword evidence="8" id="KW-1185">Reference proteome</keyword>
<feature type="compositionally biased region" description="Basic and acidic residues" evidence="5">
    <location>
        <begin position="1"/>
        <end position="12"/>
    </location>
</feature>
<keyword evidence="2 6" id="KW-0812">Transmembrane</keyword>
<protein>
    <submittedName>
        <fullName evidence="7">GDP-fucose transporter 1, putative</fullName>
    </submittedName>
</protein>
<dbReference type="GO" id="GO:0016020">
    <property type="term" value="C:membrane"/>
    <property type="evidence" value="ECO:0007669"/>
    <property type="project" value="UniProtKB-SubCell"/>
</dbReference>
<comment type="subcellular location">
    <subcellularLocation>
        <location evidence="1">Membrane</location>
        <topology evidence="1">Multi-pass membrane protein</topology>
    </subcellularLocation>
</comment>
<evidence type="ECO:0000256" key="6">
    <source>
        <dbReference type="SAM" id="Phobius"/>
    </source>
</evidence>
<evidence type="ECO:0000313" key="7">
    <source>
        <dbReference type="EMBL" id="CDJ63751.1"/>
    </source>
</evidence>
<feature type="transmembrane region" description="Helical" evidence="6">
    <location>
        <begin position="203"/>
        <end position="223"/>
    </location>
</feature>
<evidence type="ECO:0000313" key="8">
    <source>
        <dbReference type="Proteomes" id="UP000030754"/>
    </source>
</evidence>
<evidence type="ECO:0000256" key="4">
    <source>
        <dbReference type="ARBA" id="ARBA00023136"/>
    </source>
</evidence>
<dbReference type="VEuPathDB" id="ToxoDB:ENH_00058850"/>
<reference evidence="7" key="2">
    <citation type="submission" date="2013-10" db="EMBL/GenBank/DDBJ databases">
        <authorList>
            <person name="Aslett M."/>
        </authorList>
    </citation>
    <scope>NUCLEOTIDE SEQUENCE [LARGE SCALE GENOMIC DNA]</scope>
    <source>
        <strain evidence="7">Houghton</strain>
    </source>
</reference>
<evidence type="ECO:0000256" key="1">
    <source>
        <dbReference type="ARBA" id="ARBA00004141"/>
    </source>
</evidence>
<feature type="transmembrane region" description="Helical" evidence="6">
    <location>
        <begin position="125"/>
        <end position="143"/>
    </location>
</feature>
<name>U6MIA4_9EIME</name>
<accession>U6MIA4</accession>
<dbReference type="InterPro" id="IPR050186">
    <property type="entry name" value="TPT_transporter"/>
</dbReference>
<feature type="region of interest" description="Disordered" evidence="5">
    <location>
        <begin position="414"/>
        <end position="463"/>
    </location>
</feature>
<keyword evidence="4 6" id="KW-0472">Membrane</keyword>
<keyword evidence="3 6" id="KW-1133">Transmembrane helix</keyword>
<evidence type="ECO:0000256" key="2">
    <source>
        <dbReference type="ARBA" id="ARBA00022692"/>
    </source>
</evidence>
<reference evidence="7" key="1">
    <citation type="submission" date="2013-10" db="EMBL/GenBank/DDBJ databases">
        <title>Genomic analysis of the causative agents of coccidiosis in chickens.</title>
        <authorList>
            <person name="Reid A.J."/>
            <person name="Blake D."/>
            <person name="Billington K."/>
            <person name="Browne H."/>
            <person name="Dunn M."/>
            <person name="Hung S."/>
            <person name="Kawahara F."/>
            <person name="Miranda-Saavedra D."/>
            <person name="Mourier T."/>
            <person name="Nagra H."/>
            <person name="Otto T.D."/>
            <person name="Rawlings N."/>
            <person name="Sanchez A."/>
            <person name="Sanders M."/>
            <person name="Subramaniam C."/>
            <person name="Tay Y."/>
            <person name="Dear P."/>
            <person name="Doerig C."/>
            <person name="Gruber A."/>
            <person name="Parkinson J."/>
            <person name="Shirley M."/>
            <person name="Wan K.L."/>
            <person name="Berriman M."/>
            <person name="Tomley F."/>
            <person name="Pain A."/>
        </authorList>
    </citation>
    <scope>NUCLEOTIDE SEQUENCE [LARGE SCALE GENOMIC DNA]</scope>
    <source>
        <strain evidence="7">Houghton</strain>
    </source>
</reference>
<dbReference type="Proteomes" id="UP000030754">
    <property type="component" value="Unassembled WGS sequence"/>
</dbReference>
<dbReference type="EMBL" id="HG722867">
    <property type="protein sequence ID" value="CDJ63751.1"/>
    <property type="molecule type" value="Genomic_DNA"/>
</dbReference>
<gene>
    <name evidence="7" type="ORF">ENH_00058850</name>
</gene>
<evidence type="ECO:0000256" key="5">
    <source>
        <dbReference type="SAM" id="MobiDB-lite"/>
    </source>
</evidence>
<dbReference type="OrthoDB" id="5547497at2759"/>
<feature type="region of interest" description="Disordered" evidence="5">
    <location>
        <begin position="339"/>
        <end position="374"/>
    </location>
</feature>
<feature type="transmembrane region" description="Helical" evidence="6">
    <location>
        <begin position="235"/>
        <end position="252"/>
    </location>
</feature>
<dbReference type="RefSeq" id="XP_013439076.1">
    <property type="nucleotide sequence ID" value="XM_013583622.1"/>
</dbReference>
<organism evidence="7 8">
    <name type="scientific">Eimeria necatrix</name>
    <dbReference type="NCBI Taxonomy" id="51315"/>
    <lineage>
        <taxon>Eukaryota</taxon>
        <taxon>Sar</taxon>
        <taxon>Alveolata</taxon>
        <taxon>Apicomplexa</taxon>
        <taxon>Conoidasida</taxon>
        <taxon>Coccidia</taxon>
        <taxon>Eucoccidiorida</taxon>
        <taxon>Eimeriorina</taxon>
        <taxon>Eimeriidae</taxon>
        <taxon>Eimeria</taxon>
    </lineage>
</organism>